<name>A0A848HXE5_9BURK</name>
<organism evidence="1 2">
    <name type="scientific">Massilia polaris</name>
    <dbReference type="NCBI Taxonomy" id="2728846"/>
    <lineage>
        <taxon>Bacteria</taxon>
        <taxon>Pseudomonadati</taxon>
        <taxon>Pseudomonadota</taxon>
        <taxon>Betaproteobacteria</taxon>
        <taxon>Burkholderiales</taxon>
        <taxon>Oxalobacteraceae</taxon>
        <taxon>Telluria group</taxon>
        <taxon>Massilia</taxon>
    </lineage>
</organism>
<keyword evidence="2" id="KW-1185">Reference proteome</keyword>
<dbReference type="EMBL" id="JABBGG010000018">
    <property type="protein sequence ID" value="NML63438.1"/>
    <property type="molecule type" value="Genomic_DNA"/>
</dbReference>
<reference evidence="1 2" key="1">
    <citation type="submission" date="2020-04" db="EMBL/GenBank/DDBJ databases">
        <title>Massilia sp. RP-1-19 isolated from soil.</title>
        <authorList>
            <person name="Dahal R.H."/>
        </authorList>
    </citation>
    <scope>NUCLEOTIDE SEQUENCE [LARGE SCALE GENOMIC DNA]</scope>
    <source>
        <strain evidence="1 2">RP-1-19</strain>
    </source>
</reference>
<dbReference type="RefSeq" id="WP_169469392.1">
    <property type="nucleotide sequence ID" value="NZ_JABBGG010000018.1"/>
</dbReference>
<protein>
    <submittedName>
        <fullName evidence="1">Uncharacterized protein</fullName>
    </submittedName>
</protein>
<accession>A0A848HXE5</accession>
<dbReference type="AlphaFoldDB" id="A0A848HXE5"/>
<dbReference type="Proteomes" id="UP000583752">
    <property type="component" value="Unassembled WGS sequence"/>
</dbReference>
<sequence>MSKIENAPQTGTPPTIHPFHVNVPEVEISELKRRLEATRWLVGIPAHRDQ</sequence>
<comment type="caution">
    <text evidence="1">The sequence shown here is derived from an EMBL/GenBank/DDBJ whole genome shotgun (WGS) entry which is preliminary data.</text>
</comment>
<gene>
    <name evidence="1" type="ORF">HHL21_20560</name>
</gene>
<proteinExistence type="predicted"/>
<evidence type="ECO:0000313" key="2">
    <source>
        <dbReference type="Proteomes" id="UP000583752"/>
    </source>
</evidence>
<evidence type="ECO:0000313" key="1">
    <source>
        <dbReference type="EMBL" id="NML63438.1"/>
    </source>
</evidence>